<accession>A0A5J4SE41</accession>
<dbReference type="Gene3D" id="2.60.40.1120">
    <property type="entry name" value="Carboxypeptidase-like, regulatory domain"/>
    <property type="match status" value="1"/>
</dbReference>
<dbReference type="InterPro" id="IPR037066">
    <property type="entry name" value="Plug_dom_sf"/>
</dbReference>
<evidence type="ECO:0000259" key="1">
    <source>
        <dbReference type="Pfam" id="PF00593"/>
    </source>
</evidence>
<dbReference type="NCBIfam" id="TIGR04056">
    <property type="entry name" value="OMP_RagA_SusC"/>
    <property type="match status" value="1"/>
</dbReference>
<dbReference type="Pfam" id="PF13715">
    <property type="entry name" value="CarbopepD_reg_2"/>
    <property type="match status" value="1"/>
</dbReference>
<gene>
    <name evidence="3" type="ORF">EZS27_007939</name>
</gene>
<dbReference type="InterPro" id="IPR012910">
    <property type="entry name" value="Plug_dom"/>
</dbReference>
<dbReference type="SUPFAM" id="SSF49464">
    <property type="entry name" value="Carboxypeptidase regulatory domain-like"/>
    <property type="match status" value="1"/>
</dbReference>
<feature type="domain" description="TonB-dependent receptor plug" evidence="2">
    <location>
        <begin position="144"/>
        <end position="250"/>
    </location>
</feature>
<organism evidence="3">
    <name type="scientific">termite gut metagenome</name>
    <dbReference type="NCBI Taxonomy" id="433724"/>
    <lineage>
        <taxon>unclassified sequences</taxon>
        <taxon>metagenomes</taxon>
        <taxon>organismal metagenomes</taxon>
    </lineage>
</organism>
<dbReference type="InterPro" id="IPR023997">
    <property type="entry name" value="TonB-dep_OMP_SusC/RagA_CS"/>
</dbReference>
<dbReference type="InterPro" id="IPR039426">
    <property type="entry name" value="TonB-dep_rcpt-like"/>
</dbReference>
<protein>
    <submittedName>
        <fullName evidence="3">TonB-dependent receptor SusC</fullName>
    </submittedName>
</protein>
<evidence type="ECO:0000313" key="3">
    <source>
        <dbReference type="EMBL" id="KAA6344424.1"/>
    </source>
</evidence>
<dbReference type="Pfam" id="PF07715">
    <property type="entry name" value="Plug"/>
    <property type="match status" value="1"/>
</dbReference>
<proteinExistence type="predicted"/>
<dbReference type="SUPFAM" id="SSF56935">
    <property type="entry name" value="Porins"/>
    <property type="match status" value="1"/>
</dbReference>
<sequence>MRKKKFIYSTFLRKVWAGTVSALLLCTGTAYSNPENKFDSNTSEIALVTQQQKTVKGIITDESGEPVIGANVTEKGSSSVGTISDINGAFQLNVSANAVLEVSFIGYTTQLIRTGNQTSFNIQLEEDSQTIDEVVVVGYGVQKKVNLTGSVSSVNFQDQALSRPVTNVSSALAGLSSGVQVMQSSSRPGSDGATIRVRGYGTLNDNDPLIIIDGMENSIDAVLPHDIESISILKDAASSAIYGSRAANGVVLITTKKGKGKVNVKYTGRYSYAQPTNLVELVSDYADYMELMNESLTNIGQTINFNQTTIDLWREKTQQPNAISEGNVAPNYVAYPNTDWQRTLFTRGNIQDHAVSASGSSDNSRFLFSIGYLDNEGLVENTGMRRYSLRSNLETDVNKWLTIGTKIYATQENRDPGDFSNANNYLRQTTPGIYPQWEGKYGAPEAAEESATANGLFSFLNQTAGDLLRSRFNATAYSTVKVLKGLAWDFNFNYRRYWNEESTWTNAAAIEKVKFSTGTVMAPPANPAIIETAFNNSAYHSYTLENLLKYATTLNKVHDLSVLAGYQEYYYYRYSNSGRKRGVIDASATVPDAATEMMAIGGNAYDQATRSFFGRINYGYDSRYLLEANLRYDGTSRYHKDHRWGTFPSVSGAWRISEEAFMEGTRDVLNNLKVRVSWGQLGNTGGDDVSNYEYQSVYAAKNYPINSVLVPGLAVSTIANSLLEWESTTLSNVGLDITLLNNRLNIELDLYDKLTDGILYKPNINPIAGTVSGPRMNIAKVNNRGFETTIGWRDKIKDFSYAISGNFAYNKNEVTKYKGTYEAGWVEDESGNRTWISNLGDVSTGTINRVVEGKTINDFYLKTPYKGDGTYFDAEGTVNPNGGPKDGMIRTEEDMEWLKAMIKNGAIFYPNGTAPANAISKTKIWYGDYIYADNNGDNVYGSSNDEFFQGISNRPKYNFGMQASASWKGFDFSMNWAGATGFKLYWAPATGSNASALRVGLAVPMEIANNHYFYDPDNLEDPRTNLTAKYPRLVNGETGYQLHTSSTLYLHDGNYLKLKNLTVGYTIPKQIVKRYLLTEDIRLYVSGENLLTITSFPGQDPEMGATPGYTSMRQFAFGVNVTF</sequence>
<dbReference type="Gene3D" id="2.170.130.10">
    <property type="entry name" value="TonB-dependent receptor, plug domain"/>
    <property type="match status" value="1"/>
</dbReference>
<dbReference type="InterPro" id="IPR008969">
    <property type="entry name" value="CarboxyPept-like_regulatory"/>
</dbReference>
<comment type="caution">
    <text evidence="3">The sequence shown here is derived from an EMBL/GenBank/DDBJ whole genome shotgun (WGS) entry which is preliminary data.</text>
</comment>
<dbReference type="AlphaFoldDB" id="A0A5J4SE41"/>
<dbReference type="FunFam" id="2.170.130.10:FF:000003">
    <property type="entry name" value="SusC/RagA family TonB-linked outer membrane protein"/>
    <property type="match status" value="1"/>
</dbReference>
<dbReference type="EMBL" id="SNRY01000218">
    <property type="protein sequence ID" value="KAA6344424.1"/>
    <property type="molecule type" value="Genomic_DNA"/>
</dbReference>
<dbReference type="PROSITE" id="PS52016">
    <property type="entry name" value="TONB_DEPENDENT_REC_3"/>
    <property type="match status" value="1"/>
</dbReference>
<name>A0A5J4SE41_9ZZZZ</name>
<reference evidence="3" key="1">
    <citation type="submission" date="2019-03" db="EMBL/GenBank/DDBJ databases">
        <title>Single cell metagenomics reveals metabolic interactions within the superorganism composed of flagellate Streblomastix strix and complex community of Bacteroidetes bacteria on its surface.</title>
        <authorList>
            <person name="Treitli S.C."/>
            <person name="Kolisko M."/>
            <person name="Husnik F."/>
            <person name="Keeling P."/>
            <person name="Hampl V."/>
        </authorList>
    </citation>
    <scope>NUCLEOTIDE SEQUENCE</scope>
    <source>
        <strain evidence="3">STM</strain>
    </source>
</reference>
<dbReference type="Pfam" id="PF00593">
    <property type="entry name" value="TonB_dep_Rec_b-barrel"/>
    <property type="match status" value="1"/>
</dbReference>
<dbReference type="InterPro" id="IPR023996">
    <property type="entry name" value="TonB-dep_OMP_SusC/RagA"/>
</dbReference>
<dbReference type="FunFam" id="2.60.40.1120:FF:000003">
    <property type="entry name" value="Outer membrane protein Omp121"/>
    <property type="match status" value="1"/>
</dbReference>
<feature type="domain" description="TonB-dependent receptor-like beta-barrel" evidence="1">
    <location>
        <begin position="474"/>
        <end position="832"/>
    </location>
</feature>
<dbReference type="InterPro" id="IPR000531">
    <property type="entry name" value="Beta-barrel_TonB"/>
</dbReference>
<evidence type="ECO:0000259" key="2">
    <source>
        <dbReference type="Pfam" id="PF07715"/>
    </source>
</evidence>
<dbReference type="NCBIfam" id="TIGR04057">
    <property type="entry name" value="SusC_RagA_signa"/>
    <property type="match status" value="1"/>
</dbReference>
<keyword evidence="3" id="KW-0675">Receptor</keyword>